<dbReference type="RefSeq" id="WP_164036010.1">
    <property type="nucleotide sequence ID" value="NZ_JAAGNZ010000001.1"/>
</dbReference>
<name>A0A6M0IER3_9BACT</name>
<gene>
    <name evidence="1" type="ORF">GK091_07740</name>
</gene>
<dbReference type="EMBL" id="JAAGNZ010000001">
    <property type="protein sequence ID" value="NEU66770.1"/>
    <property type="molecule type" value="Genomic_DNA"/>
</dbReference>
<organism evidence="1 2">
    <name type="scientific">Spirosoma agri</name>
    <dbReference type="NCBI Taxonomy" id="1987381"/>
    <lineage>
        <taxon>Bacteria</taxon>
        <taxon>Pseudomonadati</taxon>
        <taxon>Bacteroidota</taxon>
        <taxon>Cytophagia</taxon>
        <taxon>Cytophagales</taxon>
        <taxon>Cytophagaceae</taxon>
        <taxon>Spirosoma</taxon>
    </lineage>
</organism>
<proteinExistence type="predicted"/>
<dbReference type="Proteomes" id="UP000477386">
    <property type="component" value="Unassembled WGS sequence"/>
</dbReference>
<sequence length="136" mass="16067">MKTYRNEHVTVFVDCGIHLIQQIWIDKPSSETFRNGSLAVMALARKHRPKRWLIDLQQLRLFNPTDIQWFINEWLPRATFYLPHNVRIAITVTDLNQFSKLGADLILRASGRMNEAQTSRYFVTNEEARQWLLIPD</sequence>
<comment type="caution">
    <text evidence="1">The sequence shown here is derived from an EMBL/GenBank/DDBJ whole genome shotgun (WGS) entry which is preliminary data.</text>
</comment>
<protein>
    <recommendedName>
        <fullName evidence="3">STAS/SEC14 domain-containing protein</fullName>
    </recommendedName>
</protein>
<evidence type="ECO:0008006" key="3">
    <source>
        <dbReference type="Google" id="ProtNLM"/>
    </source>
</evidence>
<keyword evidence="2" id="KW-1185">Reference proteome</keyword>
<reference evidence="1 2" key="1">
    <citation type="submission" date="2020-02" db="EMBL/GenBank/DDBJ databases">
        <title>Draft genome sequence of two Spirosoma agri KCTC 52727 and Spirosoma terrae KCTC 52035.</title>
        <authorList>
            <person name="Rojas J."/>
            <person name="Ambika Manirajan B."/>
            <person name="Ratering S."/>
            <person name="Suarez C."/>
            <person name="Schnell S."/>
        </authorList>
    </citation>
    <scope>NUCLEOTIDE SEQUENCE [LARGE SCALE GENOMIC DNA]</scope>
    <source>
        <strain evidence="1 2">KCTC 52727</strain>
    </source>
</reference>
<dbReference type="AlphaFoldDB" id="A0A6M0IER3"/>
<accession>A0A6M0IER3</accession>
<evidence type="ECO:0000313" key="1">
    <source>
        <dbReference type="EMBL" id="NEU66770.1"/>
    </source>
</evidence>
<evidence type="ECO:0000313" key="2">
    <source>
        <dbReference type="Proteomes" id="UP000477386"/>
    </source>
</evidence>